<dbReference type="SUPFAM" id="SSF47384">
    <property type="entry name" value="Homodimeric domain of signal transducing histidine kinase"/>
    <property type="match status" value="1"/>
</dbReference>
<evidence type="ECO:0000256" key="6">
    <source>
        <dbReference type="ARBA" id="ARBA00022692"/>
    </source>
</evidence>
<dbReference type="SMART" id="SM00091">
    <property type="entry name" value="PAS"/>
    <property type="match status" value="1"/>
</dbReference>
<evidence type="ECO:0000256" key="7">
    <source>
        <dbReference type="ARBA" id="ARBA00022741"/>
    </source>
</evidence>
<dbReference type="SUPFAM" id="SSF55874">
    <property type="entry name" value="ATPase domain of HSP90 chaperone/DNA topoisomerase II/histidine kinase"/>
    <property type="match status" value="1"/>
</dbReference>
<dbReference type="Pfam" id="PF16767">
    <property type="entry name" value="KinB_sensor"/>
    <property type="match status" value="1"/>
</dbReference>
<dbReference type="PROSITE" id="PS50885">
    <property type="entry name" value="HAMP"/>
    <property type="match status" value="1"/>
</dbReference>
<dbReference type="Gene3D" id="3.30.450.20">
    <property type="entry name" value="PAS domain"/>
    <property type="match status" value="1"/>
</dbReference>
<accession>A0ABV7AUZ6</accession>
<dbReference type="CDD" id="cd00082">
    <property type="entry name" value="HisKA"/>
    <property type="match status" value="1"/>
</dbReference>
<keyword evidence="5" id="KW-0808">Transferase</keyword>
<feature type="transmembrane region" description="Helical" evidence="13">
    <location>
        <begin position="12"/>
        <end position="32"/>
    </location>
</feature>
<dbReference type="Gene3D" id="1.10.287.130">
    <property type="match status" value="1"/>
</dbReference>
<dbReference type="InterPro" id="IPR000014">
    <property type="entry name" value="PAS"/>
</dbReference>
<evidence type="ECO:0000256" key="2">
    <source>
        <dbReference type="ARBA" id="ARBA00004141"/>
    </source>
</evidence>
<evidence type="ECO:0000256" key="12">
    <source>
        <dbReference type="ARBA" id="ARBA00023136"/>
    </source>
</evidence>
<evidence type="ECO:0000256" key="8">
    <source>
        <dbReference type="ARBA" id="ARBA00022777"/>
    </source>
</evidence>
<evidence type="ECO:0000259" key="15">
    <source>
        <dbReference type="PROSITE" id="PS50112"/>
    </source>
</evidence>
<dbReference type="InterPro" id="IPR035965">
    <property type="entry name" value="PAS-like_dom_sf"/>
</dbReference>
<evidence type="ECO:0000256" key="11">
    <source>
        <dbReference type="ARBA" id="ARBA00023012"/>
    </source>
</evidence>
<keyword evidence="11" id="KW-0902">Two-component regulatory system</keyword>
<organism evidence="17 18">
    <name type="scientific">Azotobacter bryophylli</name>
    <dbReference type="NCBI Taxonomy" id="1986537"/>
    <lineage>
        <taxon>Bacteria</taxon>
        <taxon>Pseudomonadati</taxon>
        <taxon>Pseudomonadota</taxon>
        <taxon>Gammaproteobacteria</taxon>
        <taxon>Pseudomonadales</taxon>
        <taxon>Pseudomonadaceae</taxon>
        <taxon>Azotobacter</taxon>
    </lineage>
</organism>
<dbReference type="GO" id="GO:0005524">
    <property type="term" value="F:ATP binding"/>
    <property type="evidence" value="ECO:0007669"/>
    <property type="project" value="UniProtKB-KW"/>
</dbReference>
<dbReference type="RefSeq" id="WP_377815039.1">
    <property type="nucleotide sequence ID" value="NZ_JBHRSJ010000029.1"/>
</dbReference>
<dbReference type="InterPro" id="IPR013656">
    <property type="entry name" value="PAS_4"/>
</dbReference>
<dbReference type="PANTHER" id="PTHR42878">
    <property type="entry name" value="TWO-COMPONENT HISTIDINE KINASE"/>
    <property type="match status" value="1"/>
</dbReference>
<feature type="domain" description="PAS" evidence="15">
    <location>
        <begin position="253"/>
        <end position="295"/>
    </location>
</feature>
<dbReference type="PANTHER" id="PTHR42878:SF7">
    <property type="entry name" value="SENSOR HISTIDINE KINASE GLRK"/>
    <property type="match status" value="1"/>
</dbReference>
<dbReference type="Gene3D" id="1.20.120.880">
    <property type="entry name" value="Histidine kinase (KinB), sensor domain"/>
    <property type="match status" value="1"/>
</dbReference>
<dbReference type="InterPro" id="IPR003661">
    <property type="entry name" value="HisK_dim/P_dom"/>
</dbReference>
<name>A0ABV7AUZ6_9GAMM</name>
<evidence type="ECO:0000259" key="16">
    <source>
        <dbReference type="PROSITE" id="PS50885"/>
    </source>
</evidence>
<feature type="transmembrane region" description="Helical" evidence="13">
    <location>
        <begin position="167"/>
        <end position="191"/>
    </location>
</feature>
<feature type="domain" description="HAMP" evidence="16">
    <location>
        <begin position="192"/>
        <end position="244"/>
    </location>
</feature>
<keyword evidence="18" id="KW-1185">Reference proteome</keyword>
<keyword evidence="4" id="KW-0597">Phosphoprotein</keyword>
<dbReference type="SUPFAM" id="SSF158472">
    <property type="entry name" value="HAMP domain-like"/>
    <property type="match status" value="1"/>
</dbReference>
<keyword evidence="6 13" id="KW-0812">Transmembrane</keyword>
<dbReference type="InterPro" id="IPR038320">
    <property type="entry name" value="KinB_N_sf"/>
</dbReference>
<dbReference type="InterPro" id="IPR005467">
    <property type="entry name" value="His_kinase_dom"/>
</dbReference>
<evidence type="ECO:0000313" key="17">
    <source>
        <dbReference type="EMBL" id="MFC2973354.1"/>
    </source>
</evidence>
<comment type="subcellular location">
    <subcellularLocation>
        <location evidence="2">Membrane</location>
        <topology evidence="2">Multi-pass membrane protein</topology>
    </subcellularLocation>
</comment>
<dbReference type="EMBL" id="JBHRSJ010000029">
    <property type="protein sequence ID" value="MFC2973354.1"/>
    <property type="molecule type" value="Genomic_DNA"/>
</dbReference>
<evidence type="ECO:0000256" key="1">
    <source>
        <dbReference type="ARBA" id="ARBA00000085"/>
    </source>
</evidence>
<evidence type="ECO:0000256" key="5">
    <source>
        <dbReference type="ARBA" id="ARBA00022679"/>
    </source>
</evidence>
<protein>
    <recommendedName>
        <fullName evidence="3">histidine kinase</fullName>
        <ecNumber evidence="3">2.7.13.3</ecNumber>
    </recommendedName>
</protein>
<dbReference type="InterPro" id="IPR036097">
    <property type="entry name" value="HisK_dim/P_sf"/>
</dbReference>
<keyword evidence="10 13" id="KW-1133">Transmembrane helix</keyword>
<dbReference type="SMART" id="SM00304">
    <property type="entry name" value="HAMP"/>
    <property type="match status" value="1"/>
</dbReference>
<feature type="domain" description="Histidine kinase" evidence="14">
    <location>
        <begin position="379"/>
        <end position="595"/>
    </location>
</feature>
<evidence type="ECO:0000256" key="9">
    <source>
        <dbReference type="ARBA" id="ARBA00022840"/>
    </source>
</evidence>
<dbReference type="SUPFAM" id="SSF55785">
    <property type="entry name" value="PYP-like sensor domain (PAS domain)"/>
    <property type="match status" value="1"/>
</dbReference>
<dbReference type="PROSITE" id="PS50109">
    <property type="entry name" value="HIS_KIN"/>
    <property type="match status" value="1"/>
</dbReference>
<dbReference type="Pfam" id="PF00672">
    <property type="entry name" value="HAMP"/>
    <property type="match status" value="1"/>
</dbReference>
<dbReference type="EC" id="2.7.13.3" evidence="3"/>
<dbReference type="InterPro" id="IPR031909">
    <property type="entry name" value="KinB_sensor_dom"/>
</dbReference>
<evidence type="ECO:0000259" key="14">
    <source>
        <dbReference type="PROSITE" id="PS50109"/>
    </source>
</evidence>
<evidence type="ECO:0000256" key="3">
    <source>
        <dbReference type="ARBA" id="ARBA00012438"/>
    </source>
</evidence>
<dbReference type="InterPro" id="IPR004358">
    <property type="entry name" value="Sig_transdc_His_kin-like_C"/>
</dbReference>
<dbReference type="InterPro" id="IPR036890">
    <property type="entry name" value="HATPase_C_sf"/>
</dbReference>
<evidence type="ECO:0000256" key="4">
    <source>
        <dbReference type="ARBA" id="ARBA00022553"/>
    </source>
</evidence>
<evidence type="ECO:0000313" key="18">
    <source>
        <dbReference type="Proteomes" id="UP001595457"/>
    </source>
</evidence>
<keyword evidence="8" id="KW-0418">Kinase</keyword>
<dbReference type="SMART" id="SM00387">
    <property type="entry name" value="HATPase_c"/>
    <property type="match status" value="1"/>
</dbReference>
<dbReference type="Pfam" id="PF02518">
    <property type="entry name" value="HATPase_c"/>
    <property type="match status" value="1"/>
</dbReference>
<dbReference type="CDD" id="cd00130">
    <property type="entry name" value="PAS"/>
    <property type="match status" value="1"/>
</dbReference>
<dbReference type="PROSITE" id="PS50112">
    <property type="entry name" value="PAS"/>
    <property type="match status" value="1"/>
</dbReference>
<keyword evidence="9 17" id="KW-0067">ATP-binding</keyword>
<dbReference type="Gene3D" id="3.30.565.10">
    <property type="entry name" value="Histidine kinase-like ATPase, C-terminal domain"/>
    <property type="match status" value="1"/>
</dbReference>
<dbReference type="InterPro" id="IPR003594">
    <property type="entry name" value="HATPase_dom"/>
</dbReference>
<dbReference type="PRINTS" id="PR00344">
    <property type="entry name" value="BCTRLSENSOR"/>
</dbReference>
<evidence type="ECO:0000256" key="10">
    <source>
        <dbReference type="ARBA" id="ARBA00022989"/>
    </source>
</evidence>
<proteinExistence type="predicted"/>
<reference evidence="18" key="1">
    <citation type="journal article" date="2019" name="Int. J. Syst. Evol. Microbiol.">
        <title>The Global Catalogue of Microorganisms (GCM) 10K type strain sequencing project: providing services to taxonomists for standard genome sequencing and annotation.</title>
        <authorList>
            <consortium name="The Broad Institute Genomics Platform"/>
            <consortium name="The Broad Institute Genome Sequencing Center for Infectious Disease"/>
            <person name="Wu L."/>
            <person name="Ma J."/>
        </authorList>
    </citation>
    <scope>NUCLEOTIDE SEQUENCE [LARGE SCALE GENOMIC DNA]</scope>
    <source>
        <strain evidence="18">KCTC 62195</strain>
    </source>
</reference>
<dbReference type="NCBIfam" id="TIGR00229">
    <property type="entry name" value="sensory_box"/>
    <property type="match status" value="1"/>
</dbReference>
<comment type="catalytic activity">
    <reaction evidence="1">
        <text>ATP + protein L-histidine = ADP + protein N-phospho-L-histidine.</text>
        <dbReference type="EC" id="2.7.13.3"/>
    </reaction>
</comment>
<dbReference type="SMART" id="SM00388">
    <property type="entry name" value="HisKA"/>
    <property type="match status" value="1"/>
</dbReference>
<keyword evidence="7" id="KW-0547">Nucleotide-binding</keyword>
<dbReference type="Gene3D" id="6.10.340.10">
    <property type="match status" value="1"/>
</dbReference>
<dbReference type="Proteomes" id="UP001595457">
    <property type="component" value="Unassembled WGS sequence"/>
</dbReference>
<comment type="caution">
    <text evidence="17">The sequence shown here is derived from an EMBL/GenBank/DDBJ whole genome shotgun (WGS) entry which is preliminary data.</text>
</comment>
<dbReference type="InterPro" id="IPR050351">
    <property type="entry name" value="BphY/WalK/GraS-like"/>
</dbReference>
<gene>
    <name evidence="17" type="ORF">ACFOJE_14185</name>
</gene>
<dbReference type="InterPro" id="IPR003660">
    <property type="entry name" value="HAMP_dom"/>
</dbReference>
<dbReference type="Pfam" id="PF00512">
    <property type="entry name" value="HisKA"/>
    <property type="match status" value="1"/>
</dbReference>
<dbReference type="CDD" id="cd06225">
    <property type="entry name" value="HAMP"/>
    <property type="match status" value="1"/>
</dbReference>
<evidence type="ECO:0000256" key="13">
    <source>
        <dbReference type="SAM" id="Phobius"/>
    </source>
</evidence>
<dbReference type="Pfam" id="PF08448">
    <property type="entry name" value="PAS_4"/>
    <property type="match status" value="1"/>
</dbReference>
<sequence>MRLRSKLFLSSSALMAVALFGLVIGLLGLLLLTGEQSGLLKRNLRMLEGTMEMRQEISNQILLRLDPAPDWDQLRESDRRFRAALGQTAWQIAADDDYLPLFEKLQSAYQAHRSLLFDPAQQAASLSGNALLTRGMIEVRDSLAALQLGGFRQLERGETRNLRRAEWFSYLIGVLGLGVLLVGFFTAHVIARRVAEPIEALARAADQIGQGQFHIVLPLTPVSELASLSQRFGLMAETLRQFKETNVEALLSSQRRLRALLDSIDDGLLIIDRRGCLEHCNPVAQRQLGWDSERLGLRLGEALGRPQLDEAVHQVLRNEPLAKPPEDLVIEVGGEQRLLAWHLSAVSHDDGRVLGAVMVLQDVTDQRAYERVRNEFVLRASHELRTPITGMHMAFGLLRERLRDRFAPDSRERELLDTLDQEMRRLVRLIEDLLNFSRYRSGQQQLERQPCDCAELLEHARQRFAGQAQSQGVGLDVELQPSLPRLSLDVLLMERLIDNLLGNALRHTSSGGQIRLLGRRHDGRAVMIGVQDSGEGIPYSQQTRVFEPFVQVGRKQGGAGLGLALCKEIAQLHGGRLGVRSRPGQGTLFYVVLPI</sequence>
<keyword evidence="12 13" id="KW-0472">Membrane</keyword>